<dbReference type="Proteomes" id="UP001213000">
    <property type="component" value="Unassembled WGS sequence"/>
</dbReference>
<dbReference type="AlphaFoldDB" id="A0AAD5VQM9"/>
<feature type="compositionally biased region" description="Polar residues" evidence="1">
    <location>
        <begin position="236"/>
        <end position="251"/>
    </location>
</feature>
<organism evidence="2 3">
    <name type="scientific">Leucocoprinus birnbaumii</name>
    <dbReference type="NCBI Taxonomy" id="56174"/>
    <lineage>
        <taxon>Eukaryota</taxon>
        <taxon>Fungi</taxon>
        <taxon>Dikarya</taxon>
        <taxon>Basidiomycota</taxon>
        <taxon>Agaricomycotina</taxon>
        <taxon>Agaricomycetes</taxon>
        <taxon>Agaricomycetidae</taxon>
        <taxon>Agaricales</taxon>
        <taxon>Agaricineae</taxon>
        <taxon>Agaricaceae</taxon>
        <taxon>Leucocoprinus</taxon>
    </lineage>
</organism>
<keyword evidence="3" id="KW-1185">Reference proteome</keyword>
<comment type="caution">
    <text evidence="2">The sequence shown here is derived from an EMBL/GenBank/DDBJ whole genome shotgun (WGS) entry which is preliminary data.</text>
</comment>
<sequence length="251" mass="27843">MHLDDISARLAHYGNLAEAHMNLIRNRPGAEDVYNIEASAWNARRIVIPAKDDEEELQAFFKMIDPICEMQPTTTEECLRATFACYAAAQALSNQLLGMGEVVAGRVLARGLQLMDSQGEPASHLGNGEGSPHPHPDLISQSVAVAFGQTFSYRDVTGEIKQCTLLDHGFSDLRGEFYLIIEEQGPGWTDGETRLKRLIRRDEEDEDKKDDNSNDMEDEEGFGDDTDSEDEAGNHPTRSQRLGCLSSQNEA</sequence>
<feature type="region of interest" description="Disordered" evidence="1">
    <location>
        <begin position="199"/>
        <end position="251"/>
    </location>
</feature>
<proteinExistence type="predicted"/>
<dbReference type="EMBL" id="JANIEX010000635">
    <property type="protein sequence ID" value="KAJ3564731.1"/>
    <property type="molecule type" value="Genomic_DNA"/>
</dbReference>
<evidence type="ECO:0000313" key="2">
    <source>
        <dbReference type="EMBL" id="KAJ3564731.1"/>
    </source>
</evidence>
<reference evidence="2" key="1">
    <citation type="submission" date="2022-07" db="EMBL/GenBank/DDBJ databases">
        <title>Genome Sequence of Leucocoprinus birnbaumii.</title>
        <authorList>
            <person name="Buettner E."/>
        </authorList>
    </citation>
    <scope>NUCLEOTIDE SEQUENCE</scope>
    <source>
        <strain evidence="2">VT141</strain>
    </source>
</reference>
<feature type="region of interest" description="Disordered" evidence="1">
    <location>
        <begin position="118"/>
        <end position="138"/>
    </location>
</feature>
<feature type="compositionally biased region" description="Acidic residues" evidence="1">
    <location>
        <begin position="203"/>
        <end position="231"/>
    </location>
</feature>
<accession>A0AAD5VQM9</accession>
<gene>
    <name evidence="2" type="ORF">NP233_g8100</name>
</gene>
<protein>
    <submittedName>
        <fullName evidence="2">Uncharacterized protein</fullName>
    </submittedName>
</protein>
<evidence type="ECO:0000313" key="3">
    <source>
        <dbReference type="Proteomes" id="UP001213000"/>
    </source>
</evidence>
<name>A0AAD5VQM9_9AGAR</name>
<evidence type="ECO:0000256" key="1">
    <source>
        <dbReference type="SAM" id="MobiDB-lite"/>
    </source>
</evidence>